<name>A0A8H4M8T5_9EURO</name>
<dbReference type="PROSITE" id="PS50157">
    <property type="entry name" value="ZINC_FINGER_C2H2_2"/>
    <property type="match status" value="1"/>
</dbReference>
<proteinExistence type="predicted"/>
<evidence type="ECO:0000256" key="2">
    <source>
        <dbReference type="SAM" id="MobiDB-lite"/>
    </source>
</evidence>
<feature type="region of interest" description="Disordered" evidence="2">
    <location>
        <begin position="51"/>
        <end position="96"/>
    </location>
</feature>
<accession>A0A8H4M8T5</accession>
<dbReference type="PANTHER" id="PTHR38166:SF1">
    <property type="entry name" value="C2H2-TYPE DOMAIN-CONTAINING PROTEIN"/>
    <property type="match status" value="1"/>
</dbReference>
<keyword evidence="5" id="KW-1185">Reference proteome</keyword>
<feature type="region of interest" description="Disordered" evidence="2">
    <location>
        <begin position="132"/>
        <end position="206"/>
    </location>
</feature>
<feature type="region of interest" description="Disordered" evidence="2">
    <location>
        <begin position="524"/>
        <end position="555"/>
    </location>
</feature>
<reference evidence="4" key="2">
    <citation type="submission" date="2020-04" db="EMBL/GenBank/DDBJ databases">
        <authorList>
            <person name="Santos R.A.C."/>
            <person name="Steenwyk J.L."/>
            <person name="Rivero-Menendez O."/>
            <person name="Mead M.E."/>
            <person name="Silva L.P."/>
            <person name="Bastos R.W."/>
            <person name="Alastruey-Izquierdo A."/>
            <person name="Goldman G.H."/>
            <person name="Rokas A."/>
        </authorList>
    </citation>
    <scope>NUCLEOTIDE SEQUENCE</scope>
    <source>
        <strain evidence="4">CNM-CM6805</strain>
    </source>
</reference>
<dbReference type="PANTHER" id="PTHR38166">
    <property type="entry name" value="C2H2-TYPE DOMAIN-CONTAINING PROTEIN-RELATED"/>
    <property type="match status" value="1"/>
</dbReference>
<organism evidence="4 5">
    <name type="scientific">Aspergillus fumigatiaffinis</name>
    <dbReference type="NCBI Taxonomy" id="340414"/>
    <lineage>
        <taxon>Eukaryota</taxon>
        <taxon>Fungi</taxon>
        <taxon>Dikarya</taxon>
        <taxon>Ascomycota</taxon>
        <taxon>Pezizomycotina</taxon>
        <taxon>Eurotiomycetes</taxon>
        <taxon>Eurotiomycetidae</taxon>
        <taxon>Eurotiales</taxon>
        <taxon>Aspergillaceae</taxon>
        <taxon>Aspergillus</taxon>
        <taxon>Aspergillus subgen. Fumigati</taxon>
    </lineage>
</organism>
<dbReference type="GO" id="GO:0008270">
    <property type="term" value="F:zinc ion binding"/>
    <property type="evidence" value="ECO:0007669"/>
    <property type="project" value="UniProtKB-KW"/>
</dbReference>
<evidence type="ECO:0000313" key="5">
    <source>
        <dbReference type="Proteomes" id="UP000653565"/>
    </source>
</evidence>
<evidence type="ECO:0000259" key="3">
    <source>
        <dbReference type="PROSITE" id="PS50157"/>
    </source>
</evidence>
<dbReference type="OrthoDB" id="4503971at2759"/>
<feature type="compositionally biased region" description="Polar residues" evidence="2">
    <location>
        <begin position="149"/>
        <end position="161"/>
    </location>
</feature>
<comment type="caution">
    <text evidence="4">The sequence shown here is derived from an EMBL/GenBank/DDBJ whole genome shotgun (WGS) entry which is preliminary data.</text>
</comment>
<keyword evidence="1" id="KW-0479">Metal-binding</keyword>
<dbReference type="EMBL" id="JAAAPX010000022">
    <property type="protein sequence ID" value="KAF4241179.1"/>
    <property type="molecule type" value="Genomic_DNA"/>
</dbReference>
<feature type="compositionally biased region" description="Basic and acidic residues" evidence="2">
    <location>
        <begin position="288"/>
        <end position="305"/>
    </location>
</feature>
<sequence>MEHYFGFGTTPGNQDGRSLLGFDLQDIYHQTPTPRLPFTASLAPAHDSSCNSVDSGLGLDGREPPKSTIYGQEYDGGSNSCPALPPGKDGSNANVDTPANIPIGQKYKCDLCRYIFFSFNDLRRHKETTHEVTEHIQQPSLAVPKEAVSKTTKQIQEQRTPSEPGCVSQVSSNANVSPSERIDLPPLSKGIRSPLGSDATDSGDSEMYADEESLFDDQDAHLYIGRKLDESTIQRLEHIYKQKLYSLVSSLVLQRGNAYQNYGASSGHPSASSFQSGHKDGISSGSKRKADNISHEGNHGDHDDGNGDGDGSQQPSKRFKASKSEDRPLRFACPFFKRHPESFRTCGMSDHENSSRVKQHINRKHRVPIYCPRCSETFKTDHERDTHVRDADCPVGPKANFICATDEQLRKLSKRNTRQTDRENWNAIYKILFPDDPLPESPYLDPLVSYEVNLVREAFLAAAPDAVRTAIQHVIPEELSDTLQEELEQALRWTHAEIFDQIFRRMREDQGSVRVDCTTTQLSSQVRVSSTPDSGIGSTVRSGSSQHEPESTLNNQDRLTSFGSGSLNFQKDEAISLMPLFEPEFDSCEYHIGDLSQSLPDGTFDDLSKYLEVSGDSFPTAQP</sequence>
<dbReference type="PROSITE" id="PS00028">
    <property type="entry name" value="ZINC_FINGER_C2H2_1"/>
    <property type="match status" value="1"/>
</dbReference>
<evidence type="ECO:0000313" key="4">
    <source>
        <dbReference type="EMBL" id="KAF4241179.1"/>
    </source>
</evidence>
<feature type="domain" description="C2H2-type" evidence="3">
    <location>
        <begin position="107"/>
        <end position="135"/>
    </location>
</feature>
<dbReference type="SMART" id="SM00355">
    <property type="entry name" value="ZnF_C2H2"/>
    <property type="match status" value="2"/>
</dbReference>
<keyword evidence="1" id="KW-0863">Zinc-finger</keyword>
<keyword evidence="1" id="KW-0862">Zinc</keyword>
<feature type="compositionally biased region" description="Polar residues" evidence="2">
    <location>
        <begin position="168"/>
        <end position="178"/>
    </location>
</feature>
<feature type="region of interest" description="Disordered" evidence="2">
    <location>
        <begin position="263"/>
        <end position="325"/>
    </location>
</feature>
<feature type="compositionally biased region" description="Polar residues" evidence="2">
    <location>
        <begin position="263"/>
        <end position="276"/>
    </location>
</feature>
<dbReference type="Proteomes" id="UP000653565">
    <property type="component" value="Unassembled WGS sequence"/>
</dbReference>
<evidence type="ECO:0000256" key="1">
    <source>
        <dbReference type="PROSITE-ProRule" id="PRU00042"/>
    </source>
</evidence>
<protein>
    <recommendedName>
        <fullName evidence="3">C2H2-type domain-containing protein</fullName>
    </recommendedName>
</protein>
<reference evidence="4" key="1">
    <citation type="journal article" date="2020" name="bioRxiv">
        <title>Genomic and phenotypic heterogeneity of clinical isolates of the human pathogens Aspergillus fumigatus, Aspergillus lentulus and Aspergillus fumigatiaffinis.</title>
        <authorList>
            <person name="dos Santos R.A.C."/>
            <person name="Steenwyk J.L."/>
            <person name="Rivero-Menendez O."/>
            <person name="Mead M.E."/>
            <person name="Silva L.P."/>
            <person name="Bastos R.W."/>
            <person name="Alastruey-Izquierdo A."/>
            <person name="Goldman G.H."/>
            <person name="Rokas A."/>
        </authorList>
    </citation>
    <scope>NUCLEOTIDE SEQUENCE</scope>
    <source>
        <strain evidence="4">CNM-CM6805</strain>
    </source>
</reference>
<dbReference type="InterPro" id="IPR013087">
    <property type="entry name" value="Znf_C2H2_type"/>
</dbReference>
<dbReference type="AlphaFoldDB" id="A0A8H4M8T5"/>
<gene>
    <name evidence="4" type="ORF">CNMCM6805_004339</name>
</gene>